<feature type="region of interest" description="Disordered" evidence="10">
    <location>
        <begin position="303"/>
        <end position="322"/>
    </location>
</feature>
<evidence type="ECO:0000259" key="11">
    <source>
        <dbReference type="PROSITE" id="PS51007"/>
    </source>
</evidence>
<comment type="caution">
    <text evidence="12">The sequence shown here is derived from an EMBL/GenBank/DDBJ whole genome shotgun (WGS) entry which is preliminary data.</text>
</comment>
<feature type="domain" description="Cytochrome c" evidence="11">
    <location>
        <begin position="328"/>
        <end position="414"/>
    </location>
</feature>
<evidence type="ECO:0000256" key="3">
    <source>
        <dbReference type="ARBA" id="ARBA00022617"/>
    </source>
</evidence>
<dbReference type="Pfam" id="PF13442">
    <property type="entry name" value="Cytochrome_CBB3"/>
    <property type="match status" value="1"/>
</dbReference>
<comment type="subcellular location">
    <subcellularLocation>
        <location evidence="1">Cell membrane</location>
    </subcellularLocation>
</comment>
<reference evidence="12 13" key="1">
    <citation type="submission" date="2024-09" db="EMBL/GenBank/DDBJ databases">
        <authorList>
            <person name="Sun Q."/>
            <person name="Mori K."/>
        </authorList>
    </citation>
    <scope>NUCLEOTIDE SEQUENCE [LARGE SCALE GENOMIC DNA]</scope>
    <source>
        <strain evidence="12 13">CCM 7792</strain>
    </source>
</reference>
<dbReference type="PANTHER" id="PTHR35008:SF8">
    <property type="entry name" value="ALCOHOL DEHYDROGENASE CYTOCHROME C SUBUNIT"/>
    <property type="match status" value="1"/>
</dbReference>
<feature type="domain" description="Cytochrome c" evidence="11">
    <location>
        <begin position="190"/>
        <end position="297"/>
    </location>
</feature>
<evidence type="ECO:0000256" key="8">
    <source>
        <dbReference type="ARBA" id="ARBA00023136"/>
    </source>
</evidence>
<evidence type="ECO:0000256" key="1">
    <source>
        <dbReference type="ARBA" id="ARBA00004236"/>
    </source>
</evidence>
<keyword evidence="8" id="KW-0472">Membrane</keyword>
<dbReference type="EMBL" id="JBHLWP010000013">
    <property type="protein sequence ID" value="MFC0253297.1"/>
    <property type="molecule type" value="Genomic_DNA"/>
</dbReference>
<keyword evidence="6" id="KW-0677">Repeat</keyword>
<evidence type="ECO:0000256" key="9">
    <source>
        <dbReference type="PROSITE-ProRule" id="PRU00433"/>
    </source>
</evidence>
<evidence type="ECO:0000256" key="2">
    <source>
        <dbReference type="ARBA" id="ARBA00022475"/>
    </source>
</evidence>
<keyword evidence="2" id="KW-1003">Cell membrane</keyword>
<feature type="domain" description="Cytochrome c" evidence="11">
    <location>
        <begin position="45"/>
        <end position="148"/>
    </location>
</feature>
<dbReference type="RefSeq" id="WP_379680310.1">
    <property type="nucleotide sequence ID" value="NZ_JBHLWP010000013.1"/>
</dbReference>
<dbReference type="SUPFAM" id="SSF46626">
    <property type="entry name" value="Cytochrome c"/>
    <property type="match status" value="3"/>
</dbReference>
<keyword evidence="7 9" id="KW-0408">Iron</keyword>
<evidence type="ECO:0000256" key="7">
    <source>
        <dbReference type="ARBA" id="ARBA00023004"/>
    </source>
</evidence>
<dbReference type="PROSITE" id="PS51007">
    <property type="entry name" value="CYTC"/>
    <property type="match status" value="3"/>
</dbReference>
<gene>
    <name evidence="12" type="ORF">ACFFJK_15465</name>
</gene>
<evidence type="ECO:0000313" key="13">
    <source>
        <dbReference type="Proteomes" id="UP001589773"/>
    </source>
</evidence>
<dbReference type="InterPro" id="IPR036909">
    <property type="entry name" value="Cyt_c-like_dom_sf"/>
</dbReference>
<proteinExistence type="predicted"/>
<name>A0ABV6FID6_9BURK</name>
<dbReference type="InterPro" id="IPR009056">
    <property type="entry name" value="Cyt_c-like_dom"/>
</dbReference>
<dbReference type="InterPro" id="IPR014353">
    <property type="entry name" value="Membr-bd_ADH_cyt_c"/>
</dbReference>
<keyword evidence="4 9" id="KW-0479">Metal-binding</keyword>
<dbReference type="InterPro" id="IPR051459">
    <property type="entry name" value="Cytochrome_c-type_DH"/>
</dbReference>
<protein>
    <submittedName>
        <fullName evidence="12">C-type cytochrome</fullName>
    </submittedName>
</protein>
<organism evidence="12 13">
    <name type="scientific">Massilia consociata</name>
    <dbReference type="NCBI Taxonomy" id="760117"/>
    <lineage>
        <taxon>Bacteria</taxon>
        <taxon>Pseudomonadati</taxon>
        <taxon>Pseudomonadota</taxon>
        <taxon>Betaproteobacteria</taxon>
        <taxon>Burkholderiales</taxon>
        <taxon>Oxalobacteraceae</taxon>
        <taxon>Telluria group</taxon>
        <taxon>Massilia</taxon>
    </lineage>
</organism>
<keyword evidence="5" id="KW-0732">Signal</keyword>
<keyword evidence="13" id="KW-1185">Reference proteome</keyword>
<sequence>MAQSRRRNRWLAALALLAVLAGAAWAIMWRPALAPLDRPASVDRTLLARGANLARLGMCASCHTADPARPFAGGVPIGTPFGTVYSTNITPDARTGIGNWSLEAFERAMRQGVARDGRLLYPAFPYNHYTRLARDDMRALYAYFMTRLALEAPARPNDLRFPFGLRPLVAFWNSLYLDDSPWRQDPRQSAEWNRGAYVAHALAHCAACHTPRTGLGGPDLQRQFDGGEAGGWYAPALNANSPSPLPWTREHLAQYLRIGIAPGHAVAAGPMQDVVHELGQAEPADVAALATYIHGYLRQAPAREHKAHPPAQQPGPLPAPAENDAELASMRLGHELYTTACARCHDAGREASSGTALPLQQAVALHDPDPRSLIHIIRQGIVPPDGEPGRWMPGFDMMSDAQVTALAAYLRRYGAHAAPWPGLEETVKETRKP</sequence>
<evidence type="ECO:0000256" key="4">
    <source>
        <dbReference type="ARBA" id="ARBA00022723"/>
    </source>
</evidence>
<keyword evidence="3 9" id="KW-0349">Heme</keyword>
<evidence type="ECO:0000256" key="10">
    <source>
        <dbReference type="SAM" id="MobiDB-lite"/>
    </source>
</evidence>
<evidence type="ECO:0000256" key="5">
    <source>
        <dbReference type="ARBA" id="ARBA00022729"/>
    </source>
</evidence>
<dbReference type="PIRSF" id="PIRSF000018">
    <property type="entry name" value="Mb_ADH_cyt_c"/>
    <property type="match status" value="1"/>
</dbReference>
<accession>A0ABV6FID6</accession>
<evidence type="ECO:0000256" key="6">
    <source>
        <dbReference type="ARBA" id="ARBA00022737"/>
    </source>
</evidence>
<dbReference type="PANTHER" id="PTHR35008">
    <property type="entry name" value="BLL4482 PROTEIN-RELATED"/>
    <property type="match status" value="1"/>
</dbReference>
<evidence type="ECO:0000313" key="12">
    <source>
        <dbReference type="EMBL" id="MFC0253297.1"/>
    </source>
</evidence>
<dbReference type="Proteomes" id="UP001589773">
    <property type="component" value="Unassembled WGS sequence"/>
</dbReference>
<dbReference type="Gene3D" id="1.10.760.10">
    <property type="entry name" value="Cytochrome c-like domain"/>
    <property type="match status" value="3"/>
</dbReference>